<keyword evidence="2" id="KW-1185">Reference proteome</keyword>
<reference evidence="1" key="1">
    <citation type="submission" date="2018-04" db="EMBL/GenBank/DDBJ databases">
        <title>Draft genome sequence of the Candidatus Spirobacillus cienkowskii, a pathogen of freshwater Daphnia species, reconstructed from hemolymph metagenomic reads.</title>
        <authorList>
            <person name="Bresciani L."/>
            <person name="Lemos L.N."/>
            <person name="Wale N."/>
            <person name="Lin J.Y."/>
            <person name="Fernandes G.R."/>
            <person name="Duffy M.A."/>
            <person name="Rodrigues J.M."/>
        </authorList>
    </citation>
    <scope>NUCLEOTIDE SEQUENCE [LARGE SCALE GENOMIC DNA]</scope>
    <source>
        <strain evidence="1">Binning01</strain>
    </source>
</reference>
<gene>
    <name evidence="1" type="ORF">DCC88_00145</name>
</gene>
<evidence type="ECO:0000313" key="1">
    <source>
        <dbReference type="EMBL" id="RDB37370.1"/>
    </source>
</evidence>
<dbReference type="AlphaFoldDB" id="A0A369KVI1"/>
<proteinExistence type="predicted"/>
<dbReference type="Proteomes" id="UP000253934">
    <property type="component" value="Unassembled WGS sequence"/>
</dbReference>
<protein>
    <submittedName>
        <fullName evidence="1">Uncharacterized protein</fullName>
    </submittedName>
</protein>
<sequence>MSGLGKQYIANILNNGSKIGTTRSPNYDLTILYKEKALKKIMELSEAIVELEKFVIKCDEKIKEIK</sequence>
<dbReference type="EMBL" id="QOVW01000001">
    <property type="protein sequence ID" value="RDB37370.1"/>
    <property type="molecule type" value="Genomic_DNA"/>
</dbReference>
<evidence type="ECO:0000313" key="2">
    <source>
        <dbReference type="Proteomes" id="UP000253934"/>
    </source>
</evidence>
<name>A0A369KVI1_9BACT</name>
<accession>A0A369KVI1</accession>
<comment type="caution">
    <text evidence="1">The sequence shown here is derived from an EMBL/GenBank/DDBJ whole genome shotgun (WGS) entry which is preliminary data.</text>
</comment>
<organism evidence="1 2">
    <name type="scientific">Spirobacillus cienkowskii</name>
    <dbReference type="NCBI Taxonomy" id="495820"/>
    <lineage>
        <taxon>Bacteria</taxon>
        <taxon>Pseudomonadati</taxon>
        <taxon>Bdellovibrionota</taxon>
        <taxon>Oligoflexia</taxon>
        <taxon>Silvanigrellales</taxon>
        <taxon>Spirobacillus</taxon>
    </lineage>
</organism>